<comment type="caution">
    <text evidence="1">The sequence shown here is derived from an EMBL/GenBank/DDBJ whole genome shotgun (WGS) entry which is preliminary data.</text>
</comment>
<evidence type="ECO:0000313" key="1">
    <source>
        <dbReference type="EMBL" id="KAF6805838.1"/>
    </source>
</evidence>
<dbReference type="EMBL" id="WIGM01001057">
    <property type="protein sequence ID" value="KAF6805838.1"/>
    <property type="molecule type" value="Genomic_DNA"/>
</dbReference>
<dbReference type="AlphaFoldDB" id="A0A8H6J445"/>
<accession>A0A8H6J445</accession>
<gene>
    <name evidence="1" type="ORF">CMUS01_14518</name>
</gene>
<organism evidence="1 2">
    <name type="scientific">Colletotrichum musicola</name>
    <dbReference type="NCBI Taxonomy" id="2175873"/>
    <lineage>
        <taxon>Eukaryota</taxon>
        <taxon>Fungi</taxon>
        <taxon>Dikarya</taxon>
        <taxon>Ascomycota</taxon>
        <taxon>Pezizomycotina</taxon>
        <taxon>Sordariomycetes</taxon>
        <taxon>Hypocreomycetidae</taxon>
        <taxon>Glomerellales</taxon>
        <taxon>Glomerellaceae</taxon>
        <taxon>Colletotrichum</taxon>
        <taxon>Colletotrichum orchidearum species complex</taxon>
    </lineage>
</organism>
<dbReference type="Proteomes" id="UP000639643">
    <property type="component" value="Unassembled WGS sequence"/>
</dbReference>
<name>A0A8H6J445_9PEZI</name>
<evidence type="ECO:0000313" key="2">
    <source>
        <dbReference type="Proteomes" id="UP000639643"/>
    </source>
</evidence>
<reference evidence="1" key="1">
    <citation type="journal article" date="2020" name="Phytopathology">
        <title>Genome Sequence Resources of Colletotrichum truncatum, C. plurivorum, C. musicola, and C. sojae: Four Species Pathogenic to Soybean (Glycine max).</title>
        <authorList>
            <person name="Rogerio F."/>
            <person name="Boufleur T.R."/>
            <person name="Ciampi-Guillardi M."/>
            <person name="Sukno S.A."/>
            <person name="Thon M.R."/>
            <person name="Massola Junior N.S."/>
            <person name="Baroncelli R."/>
        </authorList>
    </citation>
    <scope>NUCLEOTIDE SEQUENCE</scope>
    <source>
        <strain evidence="1">LFN0074</strain>
    </source>
</reference>
<sequence>MITEPSVSTSNLTEVVPLGCADSSSELSLPATRMKSCRGHLGATAWDERIGNLDLRTTTRPSSEQPVYIGRDVASATLALRGTAGLRNMLQYIGNSERSR</sequence>
<protein>
    <submittedName>
        <fullName evidence="1">Uncharacterized protein</fullName>
    </submittedName>
</protein>
<keyword evidence="2" id="KW-1185">Reference proteome</keyword>
<proteinExistence type="predicted"/>